<evidence type="ECO:0000313" key="14">
    <source>
        <dbReference type="JaponicusDB" id="SJAG_01297"/>
    </source>
</evidence>
<dbReference type="InterPro" id="IPR027417">
    <property type="entry name" value="P-loop_NTPase"/>
</dbReference>
<feature type="compositionally biased region" description="Basic and acidic residues" evidence="11">
    <location>
        <begin position="735"/>
        <end position="745"/>
    </location>
</feature>
<evidence type="ECO:0000259" key="12">
    <source>
        <dbReference type="PROSITE" id="PS50067"/>
    </source>
</evidence>
<comment type="similarity">
    <text evidence="9 10">Belongs to the TRAFAC class myosin-kinesin ATPase superfamily. Kinesin family.</text>
</comment>
<dbReference type="GO" id="GO:0016938">
    <property type="term" value="C:kinesin I complex"/>
    <property type="evidence" value="ECO:0007669"/>
    <property type="project" value="EnsemblFungi"/>
</dbReference>
<dbReference type="SUPFAM" id="SSF52540">
    <property type="entry name" value="P-loop containing nucleoside triphosphate hydrolases"/>
    <property type="match status" value="1"/>
</dbReference>
<dbReference type="GO" id="GO:0005524">
    <property type="term" value="F:ATP binding"/>
    <property type="evidence" value="ECO:0007669"/>
    <property type="project" value="UniProtKB-UniRule"/>
</dbReference>
<dbReference type="PANTHER" id="PTHR47968:SF13">
    <property type="entry name" value="KINESIN-LIKE PROTEIN KIF19 ISOFORM X1"/>
    <property type="match status" value="1"/>
</dbReference>
<feature type="region of interest" description="Disordered" evidence="11">
    <location>
        <begin position="872"/>
        <end position="911"/>
    </location>
</feature>
<keyword evidence="8" id="KW-0206">Cytoskeleton</keyword>
<dbReference type="GO" id="GO:0061673">
    <property type="term" value="C:mitotic spindle astral microtubule"/>
    <property type="evidence" value="ECO:0007669"/>
    <property type="project" value="EnsemblFungi"/>
</dbReference>
<evidence type="ECO:0000256" key="1">
    <source>
        <dbReference type="ARBA" id="ARBA00004245"/>
    </source>
</evidence>
<dbReference type="GeneID" id="7052371"/>
<feature type="compositionally biased region" description="Low complexity" evidence="11">
    <location>
        <begin position="880"/>
        <end position="902"/>
    </location>
</feature>
<evidence type="ECO:0000256" key="11">
    <source>
        <dbReference type="SAM" id="MobiDB-lite"/>
    </source>
</evidence>
<dbReference type="PANTHER" id="PTHR47968">
    <property type="entry name" value="CENTROMERE PROTEIN E"/>
    <property type="match status" value="1"/>
</dbReference>
<keyword evidence="5 9" id="KW-0067">ATP-binding</keyword>
<name>B6K0A4_SCHJY</name>
<dbReference type="eggNOG" id="KOG0242">
    <property type="taxonomic scope" value="Eukaryota"/>
</dbReference>
<dbReference type="PROSITE" id="PS50067">
    <property type="entry name" value="KINESIN_MOTOR_2"/>
    <property type="match status" value="1"/>
</dbReference>
<dbReference type="PROSITE" id="PS00411">
    <property type="entry name" value="KINESIN_MOTOR_1"/>
    <property type="match status" value="1"/>
</dbReference>
<dbReference type="GO" id="GO:0005634">
    <property type="term" value="C:nucleus"/>
    <property type="evidence" value="ECO:0007669"/>
    <property type="project" value="EnsemblFungi"/>
</dbReference>
<dbReference type="CDD" id="cd01370">
    <property type="entry name" value="KISc_KIP3_like"/>
    <property type="match status" value="1"/>
</dbReference>
<organism evidence="13 15">
    <name type="scientific">Schizosaccharomyces japonicus (strain yFS275 / FY16936)</name>
    <name type="common">Fission yeast</name>
    <dbReference type="NCBI Taxonomy" id="402676"/>
    <lineage>
        <taxon>Eukaryota</taxon>
        <taxon>Fungi</taxon>
        <taxon>Dikarya</taxon>
        <taxon>Ascomycota</taxon>
        <taxon>Taphrinomycotina</taxon>
        <taxon>Schizosaccharomycetes</taxon>
        <taxon>Schizosaccharomycetales</taxon>
        <taxon>Schizosaccharomycetaceae</taxon>
        <taxon>Schizosaccharomyces</taxon>
    </lineage>
</organism>
<keyword evidence="3 10" id="KW-0493">Microtubule</keyword>
<dbReference type="InterPro" id="IPR036961">
    <property type="entry name" value="Kinesin_motor_dom_sf"/>
</dbReference>
<proteinExistence type="inferred from homology"/>
<dbReference type="VEuPathDB" id="FungiDB:SJAG_01297"/>
<keyword evidence="4 9" id="KW-0547">Nucleotide-binding</keyword>
<keyword evidence="15" id="KW-1185">Reference proteome</keyword>
<feature type="binding site" evidence="9">
    <location>
        <begin position="152"/>
        <end position="159"/>
    </location>
    <ligand>
        <name>ATP</name>
        <dbReference type="ChEBI" id="CHEBI:30616"/>
    </ligand>
</feature>
<feature type="region of interest" description="Disordered" evidence="11">
    <location>
        <begin position="699"/>
        <end position="845"/>
    </location>
</feature>
<evidence type="ECO:0000256" key="3">
    <source>
        <dbReference type="ARBA" id="ARBA00022701"/>
    </source>
</evidence>
<evidence type="ECO:0000256" key="8">
    <source>
        <dbReference type="ARBA" id="ARBA00023212"/>
    </source>
</evidence>
<feature type="compositionally biased region" description="Polar residues" evidence="11">
    <location>
        <begin position="821"/>
        <end position="838"/>
    </location>
</feature>
<dbReference type="Pfam" id="PF00225">
    <property type="entry name" value="Kinesin"/>
    <property type="match status" value="1"/>
</dbReference>
<dbReference type="GO" id="GO:0000776">
    <property type="term" value="C:kinetochore"/>
    <property type="evidence" value="ECO:0007669"/>
    <property type="project" value="EnsemblFungi"/>
</dbReference>
<dbReference type="FunFam" id="3.40.850.10:FF:000090">
    <property type="entry name" value="Kinesin-like protein"/>
    <property type="match status" value="1"/>
</dbReference>
<gene>
    <name evidence="14" type="primary">klp5</name>
    <name evidence="13" type="ORF">SJAG_01297</name>
</gene>
<dbReference type="OrthoDB" id="3176171at2759"/>
<dbReference type="GO" id="GO:0051656">
    <property type="term" value="P:establishment of organelle localization"/>
    <property type="evidence" value="ECO:0007669"/>
    <property type="project" value="UniProtKB-ARBA"/>
</dbReference>
<dbReference type="Proteomes" id="UP000001744">
    <property type="component" value="Unassembled WGS sequence"/>
</dbReference>
<dbReference type="JaponicusDB" id="SJAG_01297">
    <property type="gene designation" value="klp5"/>
</dbReference>
<protein>
    <recommendedName>
        <fullName evidence="10">Kinesin-like protein</fullName>
    </recommendedName>
</protein>
<feature type="region of interest" description="Disordered" evidence="11">
    <location>
        <begin position="929"/>
        <end position="951"/>
    </location>
</feature>
<dbReference type="STRING" id="402676.B6K0A4"/>
<dbReference type="RefSeq" id="XP_002172547.1">
    <property type="nucleotide sequence ID" value="XM_002172511.2"/>
</dbReference>
<dbReference type="GO" id="GO:1990023">
    <property type="term" value="C:mitotic spindle midzone"/>
    <property type="evidence" value="ECO:0007669"/>
    <property type="project" value="EnsemblFungi"/>
</dbReference>
<dbReference type="InterPro" id="IPR001752">
    <property type="entry name" value="Kinesin_motor_dom"/>
</dbReference>
<dbReference type="GO" id="GO:1902426">
    <property type="term" value="P:deactivation of mitotic spindle assembly checkpoint"/>
    <property type="evidence" value="ECO:0007669"/>
    <property type="project" value="EnsemblFungi"/>
</dbReference>
<comment type="subcellular location">
    <subcellularLocation>
        <location evidence="1">Cytoplasm</location>
        <location evidence="1">Cytoskeleton</location>
    </subcellularLocation>
</comment>
<dbReference type="HOGENOM" id="CLU_001485_21_1_1"/>
<dbReference type="GO" id="GO:0061804">
    <property type="term" value="P:mitotic spindle formation (spindle phase one)"/>
    <property type="evidence" value="ECO:0007669"/>
    <property type="project" value="EnsemblFungi"/>
</dbReference>
<dbReference type="GO" id="GO:0016887">
    <property type="term" value="F:ATP hydrolysis activity"/>
    <property type="evidence" value="ECO:0007669"/>
    <property type="project" value="EnsemblFungi"/>
</dbReference>
<keyword evidence="7 9" id="KW-0505">Motor protein</keyword>
<reference evidence="13 15" key="1">
    <citation type="journal article" date="2011" name="Science">
        <title>Comparative functional genomics of the fission yeasts.</title>
        <authorList>
            <person name="Rhind N."/>
            <person name="Chen Z."/>
            <person name="Yassour M."/>
            <person name="Thompson D.A."/>
            <person name="Haas B.J."/>
            <person name="Habib N."/>
            <person name="Wapinski I."/>
            <person name="Roy S."/>
            <person name="Lin M.F."/>
            <person name="Heiman D.I."/>
            <person name="Young S.K."/>
            <person name="Furuya K."/>
            <person name="Guo Y."/>
            <person name="Pidoux A."/>
            <person name="Chen H.M."/>
            <person name="Robbertse B."/>
            <person name="Goldberg J.M."/>
            <person name="Aoki K."/>
            <person name="Bayne E.H."/>
            <person name="Berlin A.M."/>
            <person name="Desjardins C.A."/>
            <person name="Dobbs E."/>
            <person name="Dukaj L."/>
            <person name="Fan L."/>
            <person name="FitzGerald M.G."/>
            <person name="French C."/>
            <person name="Gujja S."/>
            <person name="Hansen K."/>
            <person name="Keifenheim D."/>
            <person name="Levin J.Z."/>
            <person name="Mosher R.A."/>
            <person name="Mueller C.A."/>
            <person name="Pfiffner J."/>
            <person name="Priest M."/>
            <person name="Russ C."/>
            <person name="Smialowska A."/>
            <person name="Swoboda P."/>
            <person name="Sykes S.M."/>
            <person name="Vaughn M."/>
            <person name="Vengrova S."/>
            <person name="Yoder R."/>
            <person name="Zeng Q."/>
            <person name="Allshire R."/>
            <person name="Baulcombe D."/>
            <person name="Birren B.W."/>
            <person name="Brown W."/>
            <person name="Ekwall K."/>
            <person name="Kellis M."/>
            <person name="Leatherwood J."/>
            <person name="Levin H."/>
            <person name="Margalit H."/>
            <person name="Martienssen R."/>
            <person name="Nieduszynski C.A."/>
            <person name="Spatafora J.W."/>
            <person name="Friedman N."/>
            <person name="Dalgaard J.Z."/>
            <person name="Baumann P."/>
            <person name="Niki H."/>
            <person name="Regev A."/>
            <person name="Nusbaum C."/>
        </authorList>
    </citation>
    <scope>NUCLEOTIDE SEQUENCE [LARGE SCALE GENOMIC DNA]</scope>
    <source>
        <strain evidence="15">yFS275 / FY16936</strain>
    </source>
</reference>
<dbReference type="SMART" id="SM00129">
    <property type="entry name" value="KISc"/>
    <property type="match status" value="1"/>
</dbReference>
<dbReference type="GO" id="GO:1990758">
    <property type="term" value="P:mitotic sister chromatid biorientation"/>
    <property type="evidence" value="ECO:0007669"/>
    <property type="project" value="EnsemblFungi"/>
</dbReference>
<dbReference type="EMBL" id="KE651168">
    <property type="protein sequence ID" value="EEB06254.1"/>
    <property type="molecule type" value="Genomic_DNA"/>
</dbReference>
<dbReference type="GO" id="GO:0140210">
    <property type="term" value="P:protein transport along microtubule to kinetochore"/>
    <property type="evidence" value="ECO:0007669"/>
    <property type="project" value="EnsemblFungi"/>
</dbReference>
<feature type="compositionally biased region" description="Acidic residues" evidence="11">
    <location>
        <begin position="719"/>
        <end position="734"/>
    </location>
</feature>
<dbReference type="GO" id="GO:0008574">
    <property type="term" value="F:plus-end-directed microtubule motor activity"/>
    <property type="evidence" value="ECO:0007669"/>
    <property type="project" value="EnsemblFungi"/>
</dbReference>
<dbReference type="Gene3D" id="3.40.850.10">
    <property type="entry name" value="Kinesin motor domain"/>
    <property type="match status" value="1"/>
</dbReference>
<dbReference type="InterPro" id="IPR027640">
    <property type="entry name" value="Kinesin-like_fam"/>
</dbReference>
<dbReference type="GO" id="GO:1990295">
    <property type="term" value="C:post-anaphase microtubule array"/>
    <property type="evidence" value="ECO:0007669"/>
    <property type="project" value="EnsemblFungi"/>
</dbReference>
<dbReference type="GO" id="GO:0008017">
    <property type="term" value="F:microtubule binding"/>
    <property type="evidence" value="ECO:0007669"/>
    <property type="project" value="EnsemblFungi"/>
</dbReference>
<evidence type="ECO:0000313" key="13">
    <source>
        <dbReference type="EMBL" id="EEB06254.1"/>
    </source>
</evidence>
<dbReference type="GO" id="GO:0099607">
    <property type="term" value="P:lateral attachment of mitotic spindle microtubules to kinetochore"/>
    <property type="evidence" value="ECO:0007669"/>
    <property type="project" value="EnsemblFungi"/>
</dbReference>
<dbReference type="AlphaFoldDB" id="B6K0A4"/>
<accession>B6K0A4</accession>
<evidence type="ECO:0000313" key="15">
    <source>
        <dbReference type="Proteomes" id="UP000001744"/>
    </source>
</evidence>
<dbReference type="GO" id="GO:0035371">
    <property type="term" value="C:microtubule plus-end"/>
    <property type="evidence" value="ECO:0007669"/>
    <property type="project" value="UniProtKB-ARBA"/>
</dbReference>
<evidence type="ECO:0000256" key="7">
    <source>
        <dbReference type="ARBA" id="ARBA00023175"/>
    </source>
</evidence>
<dbReference type="GO" id="GO:0051647">
    <property type="term" value="P:nucleus localization"/>
    <property type="evidence" value="ECO:0007669"/>
    <property type="project" value="EnsemblFungi"/>
</dbReference>
<dbReference type="GO" id="GO:1990942">
    <property type="term" value="P:mitotic metaphase chromosome recapture"/>
    <property type="evidence" value="ECO:0007669"/>
    <property type="project" value="EnsemblFungi"/>
</dbReference>
<evidence type="ECO:0000256" key="9">
    <source>
        <dbReference type="PROSITE-ProRule" id="PRU00283"/>
    </source>
</evidence>
<evidence type="ECO:0000256" key="4">
    <source>
        <dbReference type="ARBA" id="ARBA00022741"/>
    </source>
</evidence>
<evidence type="ECO:0000256" key="2">
    <source>
        <dbReference type="ARBA" id="ARBA00022490"/>
    </source>
</evidence>
<dbReference type="InterPro" id="IPR019821">
    <property type="entry name" value="Kinesin_motor_CS"/>
</dbReference>
<dbReference type="OMA" id="MISVDRH"/>
<evidence type="ECO:0000256" key="6">
    <source>
        <dbReference type="ARBA" id="ARBA00023054"/>
    </source>
</evidence>
<dbReference type="PRINTS" id="PR00380">
    <property type="entry name" value="KINESINHEAVY"/>
</dbReference>
<dbReference type="GO" id="GO:0005873">
    <property type="term" value="C:plus-end kinesin complex"/>
    <property type="evidence" value="ECO:0007669"/>
    <property type="project" value="EnsemblFungi"/>
</dbReference>
<keyword evidence="2" id="KW-0963">Cytoplasm</keyword>
<evidence type="ECO:0000256" key="5">
    <source>
        <dbReference type="ARBA" id="ARBA00022840"/>
    </source>
</evidence>
<sequence length="951" mass="106117">MSKQSSITVTVRVRPFNTQESAHLVAAPDSLQLHSSTSITSSVAASYKPHLQHAKPLRGIRRVVKVLDQRILVFDPPSDSALGRRGNRRRSMTNLPASRIHRVSKGDGRDLRYAFDRVFDETASQYDVYTETARPLLDSVLDGFNATVFAYGATGCGKTHTISGTPEHPGVIYLTLKELFERIEQLKDERIFSLRLSYLEIYNESIRDLLATTAQGRSRNLSLREDADRRITVPGLTSLSPSSLEEVMKIILRGNANRTMSPTEANATSSRSHAVLQVSLTQKPRTADINEDHTLATLSIIDLAGSERANATRNRGERLKEGANINRSLLALGNCINALCDPHRRAHVPYRDSKLTRLLKFSLGGNCKTVMIVCVSPSSVHYEETYNTLKYANRAKNIKTEVLRNMISVDRHVSQYVKAIYELRQQIRELERRLEQSDLPTRNTPNSTSISFDAKLIEARDLLRAAFEQTLPRQKSVIEDVRHAKRMDDCIHLVRYWLTSCERTCADTTDERAQLARAKLDTLLTERSVFVSKVNPKEIYGTFEQSISPIIRTLRDNDADVYADVLQDEVDLLKSIHENQILDAQNSTTHFTHTLETLLTASFRLLPSLQKGGFGDAHIFLKNWLINLAVKNEPFEYNGPSLSSLSEISVLNQQLRQSCLQDNDPLAALPFLSSPSHPRPRPPAMFVVKSPKKPILLPKRSHKKRVRFEDTNSPTEPAVDMEEEFEDWKEEDDEALKSEDEEHLPPQKPDFLQPAQPSNTLSFRAPSQPFIRITSPAAPIKQASQDARTTDPPSHSDKSSDDQQNASFMSLDRSMTEMEVDTSSHSIRSVSLGSTPSRIPTPDLLSSGRHAALADSKRTLNFNFAATSASSLDKPSVMIPPSSNLSDASSLPSLSSRMSLPLPSAPNKTVRRLSSLTSLRLSNPARVIRRDTGLFTGPTNAPSDAPSHETS</sequence>
<feature type="domain" description="Kinesin motor" evidence="12">
    <location>
        <begin position="6"/>
        <end position="398"/>
    </location>
</feature>
<evidence type="ECO:0000256" key="10">
    <source>
        <dbReference type="RuleBase" id="RU000394"/>
    </source>
</evidence>
<dbReference type="GO" id="GO:0055028">
    <property type="term" value="C:cortical microtubule"/>
    <property type="evidence" value="ECO:0007669"/>
    <property type="project" value="EnsemblFungi"/>
</dbReference>
<dbReference type="GO" id="GO:0070462">
    <property type="term" value="P:plus-end specific microtubule depolymerization"/>
    <property type="evidence" value="ECO:0007669"/>
    <property type="project" value="EnsemblFungi"/>
</dbReference>
<keyword evidence="6" id="KW-0175">Coiled coil</keyword>